<protein>
    <submittedName>
        <fullName evidence="1">Uncharacterized protein</fullName>
    </submittedName>
</protein>
<dbReference type="InParanoid" id="A0A804L5K2"/>
<evidence type="ECO:0000313" key="2">
    <source>
        <dbReference type="Proteomes" id="UP000012960"/>
    </source>
</evidence>
<dbReference type="AlphaFoldDB" id="A0A804L5K2"/>
<reference evidence="1" key="1">
    <citation type="submission" date="2021-05" db="UniProtKB">
        <authorList>
            <consortium name="EnsemblPlants"/>
        </authorList>
    </citation>
    <scope>IDENTIFICATION</scope>
    <source>
        <strain evidence="1">subsp. malaccensis</strain>
    </source>
</reference>
<proteinExistence type="predicted"/>
<name>A0A804L5K2_MUSAM</name>
<dbReference type="Proteomes" id="UP000012960">
    <property type="component" value="Unplaced"/>
</dbReference>
<accession>A0A804L5K2</accession>
<dbReference type="Gramene" id="Ma11_t08150.1">
    <property type="protein sequence ID" value="Ma11_p08150.1"/>
    <property type="gene ID" value="Ma11_g08150"/>
</dbReference>
<organism evidence="1 2">
    <name type="scientific">Musa acuminata subsp. malaccensis</name>
    <name type="common">Wild banana</name>
    <name type="synonym">Musa malaccensis</name>
    <dbReference type="NCBI Taxonomy" id="214687"/>
    <lineage>
        <taxon>Eukaryota</taxon>
        <taxon>Viridiplantae</taxon>
        <taxon>Streptophyta</taxon>
        <taxon>Embryophyta</taxon>
        <taxon>Tracheophyta</taxon>
        <taxon>Spermatophyta</taxon>
        <taxon>Magnoliopsida</taxon>
        <taxon>Liliopsida</taxon>
        <taxon>Zingiberales</taxon>
        <taxon>Musaceae</taxon>
        <taxon>Musa</taxon>
    </lineage>
</organism>
<evidence type="ECO:0000313" key="1">
    <source>
        <dbReference type="EnsemblPlants" id="Ma11_p08150.1"/>
    </source>
</evidence>
<dbReference type="EnsemblPlants" id="Ma11_t08150.1">
    <property type="protein sequence ID" value="Ma11_p08150.1"/>
    <property type="gene ID" value="Ma11_g08150"/>
</dbReference>
<sequence>MPNLKKFYRSFTTILR</sequence>
<keyword evidence="2" id="KW-1185">Reference proteome</keyword>